<reference evidence="1 2" key="1">
    <citation type="submission" date="2018-01" db="EMBL/GenBank/DDBJ databases">
        <title>Complete and assembled Genome of Pantoea gaviniae DSM22758T.</title>
        <authorList>
            <person name="Stevens M.J.A."/>
            <person name="Zurfluh K."/>
            <person name="Stephan R."/>
        </authorList>
    </citation>
    <scope>NUCLEOTIDE SEQUENCE [LARGE SCALE GENOMIC DNA]</scope>
    <source>
        <strain evidence="1 2">DSM 22758</strain>
    </source>
</reference>
<dbReference type="EMBL" id="CP026377">
    <property type="protein sequence ID" value="AUX94272.1"/>
    <property type="molecule type" value="Genomic_DNA"/>
</dbReference>
<dbReference type="Pfam" id="PF07026">
    <property type="entry name" value="DUF1317"/>
    <property type="match status" value="1"/>
</dbReference>
<dbReference type="RefSeq" id="WP_104958103.1">
    <property type="nucleotide sequence ID" value="NZ_CP026377.1"/>
</dbReference>
<evidence type="ECO:0000313" key="1">
    <source>
        <dbReference type="EMBL" id="AUX94272.1"/>
    </source>
</evidence>
<accession>A0A1X1EEI3</accession>
<organism evidence="1 2">
    <name type="scientific">Mixta gaviniae</name>
    <dbReference type="NCBI Taxonomy" id="665914"/>
    <lineage>
        <taxon>Bacteria</taxon>
        <taxon>Pseudomonadati</taxon>
        <taxon>Pseudomonadota</taxon>
        <taxon>Gammaproteobacteria</taxon>
        <taxon>Enterobacterales</taxon>
        <taxon>Erwiniaceae</taxon>
        <taxon>Mixta</taxon>
    </lineage>
</organism>
<proteinExistence type="predicted"/>
<evidence type="ECO:0000313" key="2">
    <source>
        <dbReference type="Proteomes" id="UP000238365"/>
    </source>
</evidence>
<keyword evidence="2" id="KW-1185">Reference proteome</keyword>
<protein>
    <recommendedName>
        <fullName evidence="3">DUF1317 domain-containing protein</fullName>
    </recommendedName>
</protein>
<dbReference type="OrthoDB" id="6636769at2"/>
<dbReference type="AlphaFoldDB" id="A0A1X1EEI3"/>
<dbReference type="KEGG" id="pgz:C2E15_15115"/>
<dbReference type="InterPro" id="IPR009750">
    <property type="entry name" value="DUF1317"/>
</dbReference>
<name>A0A1X1EEI3_9GAMM</name>
<gene>
    <name evidence="1" type="ORF">C2E15_15115</name>
</gene>
<evidence type="ECO:0008006" key="3">
    <source>
        <dbReference type="Google" id="ProtNLM"/>
    </source>
</evidence>
<sequence>MKQPFDNIRCGRTVIRYYDAYGGWMLPDKTITRNPLKAARIAEETEAARSEKKQAWQLYEIQYLAERNPCINFRTVAQKLDRTPEDVRQMHRAISAGS</sequence>
<dbReference type="Proteomes" id="UP000238365">
    <property type="component" value="Chromosome"/>
</dbReference>